<evidence type="ECO:0000313" key="3">
    <source>
        <dbReference type="Proteomes" id="UP000546200"/>
    </source>
</evidence>
<protein>
    <submittedName>
        <fullName evidence="2">Endonuclease/exonuclease/phosphatase family metal-dependent hydrolase</fullName>
    </submittedName>
</protein>
<dbReference type="PANTHER" id="PTHR14859:SF1">
    <property type="entry name" value="PGAP2-INTERACTING PROTEIN"/>
    <property type="match status" value="1"/>
</dbReference>
<keyword evidence="2" id="KW-0269">Exonuclease</keyword>
<evidence type="ECO:0000259" key="1">
    <source>
        <dbReference type="Pfam" id="PF03372"/>
    </source>
</evidence>
<proteinExistence type="predicted"/>
<dbReference type="EMBL" id="JACIJK010000002">
    <property type="protein sequence ID" value="MBB5714120.1"/>
    <property type="molecule type" value="Genomic_DNA"/>
</dbReference>
<reference evidence="2 3" key="1">
    <citation type="submission" date="2020-08" db="EMBL/GenBank/DDBJ databases">
        <title>Genomic Encyclopedia of Type Strains, Phase IV (KMG-IV): sequencing the most valuable type-strain genomes for metagenomic binning, comparative biology and taxonomic classification.</title>
        <authorList>
            <person name="Goeker M."/>
        </authorList>
    </citation>
    <scope>NUCLEOTIDE SEQUENCE [LARGE SCALE GENOMIC DNA]</scope>
    <source>
        <strain evidence="2 3">DSM 100044</strain>
    </source>
</reference>
<dbReference type="GO" id="GO:0004519">
    <property type="term" value="F:endonuclease activity"/>
    <property type="evidence" value="ECO:0007669"/>
    <property type="project" value="UniProtKB-KW"/>
</dbReference>
<sequence>MSWGTDLPRLANWGVFETLGHHRRRFVFVDTHFAHRDQDAHARQQAASLILARLPQIAANLPLILAGDLNAAPSSAAYSSLADNFTDAWAASKSRLGPDKTFHDFTGIAQERIDYLFLRGFRPEEVVTDTSHVGTVYPSDHFPVRAKLTFSRQAGLAPNATHGARIRSRSLAAKLPLR</sequence>
<keyword evidence="2" id="KW-0540">Nuclease</keyword>
<dbReference type="AlphaFoldDB" id="A0A7W9BBE9"/>
<dbReference type="InterPro" id="IPR036691">
    <property type="entry name" value="Endo/exonu/phosph_ase_sf"/>
</dbReference>
<dbReference type="Proteomes" id="UP000546200">
    <property type="component" value="Unassembled WGS sequence"/>
</dbReference>
<accession>A0A7W9BBE9</accession>
<dbReference type="Pfam" id="PF03372">
    <property type="entry name" value="Exo_endo_phos"/>
    <property type="match status" value="1"/>
</dbReference>
<gene>
    <name evidence="2" type="ORF">FHS94_000943</name>
</gene>
<dbReference type="GO" id="GO:0004527">
    <property type="term" value="F:exonuclease activity"/>
    <property type="evidence" value="ECO:0007669"/>
    <property type="project" value="UniProtKB-KW"/>
</dbReference>
<dbReference type="InterPro" id="IPR051916">
    <property type="entry name" value="GPI-anchor_lipid_remodeler"/>
</dbReference>
<keyword evidence="3" id="KW-1185">Reference proteome</keyword>
<dbReference type="PANTHER" id="PTHR14859">
    <property type="entry name" value="CALCOFLUOR WHITE HYPERSENSITIVE PROTEIN PRECURSOR"/>
    <property type="match status" value="1"/>
</dbReference>
<dbReference type="GO" id="GO:0006506">
    <property type="term" value="P:GPI anchor biosynthetic process"/>
    <property type="evidence" value="ECO:0007669"/>
    <property type="project" value="TreeGrafter"/>
</dbReference>
<dbReference type="SUPFAM" id="SSF56219">
    <property type="entry name" value="DNase I-like"/>
    <property type="match status" value="1"/>
</dbReference>
<comment type="caution">
    <text evidence="2">The sequence shown here is derived from an EMBL/GenBank/DDBJ whole genome shotgun (WGS) entry which is preliminary data.</text>
</comment>
<keyword evidence="2" id="KW-0255">Endonuclease</keyword>
<keyword evidence="2" id="KW-0378">Hydrolase</keyword>
<dbReference type="GO" id="GO:0016020">
    <property type="term" value="C:membrane"/>
    <property type="evidence" value="ECO:0007669"/>
    <property type="project" value="GOC"/>
</dbReference>
<feature type="domain" description="Endonuclease/exonuclease/phosphatase" evidence="1">
    <location>
        <begin position="25"/>
        <end position="141"/>
    </location>
</feature>
<dbReference type="InterPro" id="IPR005135">
    <property type="entry name" value="Endo/exonuclease/phosphatase"/>
</dbReference>
<name>A0A7W9BBE9_9SPHN</name>
<dbReference type="Gene3D" id="3.60.10.10">
    <property type="entry name" value="Endonuclease/exonuclease/phosphatase"/>
    <property type="match status" value="1"/>
</dbReference>
<organism evidence="2 3">
    <name type="scientific">Sphingomonas aerophila</name>
    <dbReference type="NCBI Taxonomy" id="1344948"/>
    <lineage>
        <taxon>Bacteria</taxon>
        <taxon>Pseudomonadati</taxon>
        <taxon>Pseudomonadota</taxon>
        <taxon>Alphaproteobacteria</taxon>
        <taxon>Sphingomonadales</taxon>
        <taxon>Sphingomonadaceae</taxon>
        <taxon>Sphingomonas</taxon>
    </lineage>
</organism>
<evidence type="ECO:0000313" key="2">
    <source>
        <dbReference type="EMBL" id="MBB5714120.1"/>
    </source>
</evidence>